<proteinExistence type="predicted"/>
<protein>
    <submittedName>
        <fullName evidence="2">Uncharacterized protein</fullName>
    </submittedName>
</protein>
<sequence>MPRSGAAVKPDSGSDCTCSTDHRTLIPTVCFFPLSSRSAFSPSDSTQPLNAAPPIRSSTSGFGSPIRCLIGR</sequence>
<reference evidence="2 3" key="1">
    <citation type="journal article" date="2024" name="Genome Biol. Evol.">
        <title>Chromosome-level genome assembly of the viviparous eelpout Zoarces viviparus.</title>
        <authorList>
            <person name="Fuhrmann N."/>
            <person name="Brasseur M.V."/>
            <person name="Bakowski C.E."/>
            <person name="Podsiadlowski L."/>
            <person name="Prost S."/>
            <person name="Krehenwinkel H."/>
            <person name="Mayer C."/>
        </authorList>
    </citation>
    <scope>NUCLEOTIDE SEQUENCE [LARGE SCALE GENOMIC DNA]</scope>
    <source>
        <strain evidence="2">NO-MEL_2022_Ind0_liver</strain>
    </source>
</reference>
<keyword evidence="3" id="KW-1185">Reference proteome</keyword>
<comment type="caution">
    <text evidence="2">The sequence shown here is derived from an EMBL/GenBank/DDBJ whole genome shotgun (WGS) entry which is preliminary data.</text>
</comment>
<dbReference type="Proteomes" id="UP001488805">
    <property type="component" value="Unassembled WGS sequence"/>
</dbReference>
<feature type="compositionally biased region" description="Polar residues" evidence="1">
    <location>
        <begin position="39"/>
        <end position="49"/>
    </location>
</feature>
<evidence type="ECO:0000256" key="1">
    <source>
        <dbReference type="SAM" id="MobiDB-lite"/>
    </source>
</evidence>
<evidence type="ECO:0000313" key="2">
    <source>
        <dbReference type="EMBL" id="KAK9532831.1"/>
    </source>
</evidence>
<evidence type="ECO:0000313" key="3">
    <source>
        <dbReference type="Proteomes" id="UP001488805"/>
    </source>
</evidence>
<gene>
    <name evidence="2" type="ORF">VZT92_010198</name>
</gene>
<feature type="region of interest" description="Disordered" evidence="1">
    <location>
        <begin position="39"/>
        <end position="72"/>
    </location>
</feature>
<dbReference type="EMBL" id="JBCEZU010000078">
    <property type="protein sequence ID" value="KAK9532831.1"/>
    <property type="molecule type" value="Genomic_DNA"/>
</dbReference>
<organism evidence="2 3">
    <name type="scientific">Zoarces viviparus</name>
    <name type="common">Viviparous eelpout</name>
    <name type="synonym">Blennius viviparus</name>
    <dbReference type="NCBI Taxonomy" id="48416"/>
    <lineage>
        <taxon>Eukaryota</taxon>
        <taxon>Metazoa</taxon>
        <taxon>Chordata</taxon>
        <taxon>Craniata</taxon>
        <taxon>Vertebrata</taxon>
        <taxon>Euteleostomi</taxon>
        <taxon>Actinopterygii</taxon>
        <taxon>Neopterygii</taxon>
        <taxon>Teleostei</taxon>
        <taxon>Neoteleostei</taxon>
        <taxon>Acanthomorphata</taxon>
        <taxon>Eupercaria</taxon>
        <taxon>Perciformes</taxon>
        <taxon>Cottioidei</taxon>
        <taxon>Zoarcales</taxon>
        <taxon>Zoarcidae</taxon>
        <taxon>Zoarcinae</taxon>
        <taxon>Zoarces</taxon>
    </lineage>
</organism>
<feature type="region of interest" description="Disordered" evidence="1">
    <location>
        <begin position="1"/>
        <end position="21"/>
    </location>
</feature>
<accession>A0AAW1FE91</accession>
<name>A0AAW1FE91_ZOAVI</name>
<dbReference type="AlphaFoldDB" id="A0AAW1FE91"/>